<dbReference type="Proteomes" id="UP000068832">
    <property type="component" value="Chromosome"/>
</dbReference>
<dbReference type="EMBL" id="CP012172">
    <property type="protein sequence ID" value="AKV74890.1"/>
    <property type="molecule type" value="Genomic_DNA"/>
</dbReference>
<accession>A0A088E7V1</accession>
<protein>
    <recommendedName>
        <fullName evidence="13">Transcriptional regulator</fullName>
    </recommendedName>
</protein>
<evidence type="ECO:0000313" key="5">
    <source>
        <dbReference type="EMBL" id="AKV81623.1"/>
    </source>
</evidence>
<dbReference type="OrthoDB" id="35904at2157"/>
<dbReference type="EMBL" id="CP012174">
    <property type="protein sequence ID" value="AKV79378.1"/>
    <property type="molecule type" value="Genomic_DNA"/>
</dbReference>
<dbReference type="EMBL" id="CP008822">
    <property type="protein sequence ID" value="AIM28058.1"/>
    <property type="molecule type" value="Genomic_DNA"/>
</dbReference>
<evidence type="ECO:0000313" key="1">
    <source>
        <dbReference type="EMBL" id="AIM28058.1"/>
    </source>
</evidence>
<evidence type="ECO:0000313" key="9">
    <source>
        <dbReference type="Proteomes" id="UP000061362"/>
    </source>
</evidence>
<dbReference type="InterPro" id="IPR054264">
    <property type="entry name" value="PBP2"/>
</dbReference>
<dbReference type="Proteomes" id="UP000062398">
    <property type="component" value="Chromosome"/>
</dbReference>
<dbReference type="OMA" id="CYNFRRE"/>
<evidence type="ECO:0000313" key="10">
    <source>
        <dbReference type="Proteomes" id="UP000062398"/>
    </source>
</evidence>
<evidence type="ECO:0000313" key="6">
    <source>
        <dbReference type="EMBL" id="AKV83855.1"/>
    </source>
</evidence>
<evidence type="ECO:0000313" key="12">
    <source>
        <dbReference type="Proteomes" id="UP000068832"/>
    </source>
</evidence>
<dbReference type="Pfam" id="PF22511">
    <property type="entry name" value="PBP2"/>
    <property type="match status" value="1"/>
</dbReference>
<reference evidence="1 7" key="1">
    <citation type="journal article" date="2014" name="J. Bacteriol.">
        <title>Role of an Archaeal PitA Transporter in the Copper and Arsenic Resistance of Metallosphaera sedula, an Extreme Thermoacidophile.</title>
        <authorList>
            <person name="McCarthy S."/>
            <person name="Ai C."/>
            <person name="Wheaton G."/>
            <person name="Tevatia R."/>
            <person name="Eckrich V."/>
            <person name="Kelly R."/>
            <person name="Blum P."/>
        </authorList>
    </citation>
    <scope>NUCLEOTIDE SEQUENCE [LARGE SCALE GENOMIC DNA]</scope>
    <source>
        <strain evidence="1 7">CuR1</strain>
    </source>
</reference>
<dbReference type="PATRIC" id="fig|43687.5.peg.2093"/>
<evidence type="ECO:0000313" key="2">
    <source>
        <dbReference type="EMBL" id="AKV74890.1"/>
    </source>
</evidence>
<dbReference type="RefSeq" id="WP_012021861.1">
    <property type="nucleotide sequence ID" value="NZ_AP019770.1"/>
</dbReference>
<gene>
    <name evidence="1" type="ORF">HA72_1934</name>
    <name evidence="2" type="ORF">MsedA_1984</name>
    <name evidence="3" type="ORF">MsedB_1986</name>
    <name evidence="4" type="ORF">MsedC_1984</name>
    <name evidence="5" type="ORF">MsedD_1985</name>
    <name evidence="6" type="ORF">MsedE_1985</name>
</gene>
<evidence type="ECO:0008006" key="13">
    <source>
        <dbReference type="Google" id="ProtNLM"/>
    </source>
</evidence>
<dbReference type="Proteomes" id="UP000029084">
    <property type="component" value="Chromosome"/>
</dbReference>
<evidence type="ECO:0000313" key="11">
    <source>
        <dbReference type="Proteomes" id="UP000062475"/>
    </source>
</evidence>
<evidence type="ECO:0000313" key="8">
    <source>
        <dbReference type="Proteomes" id="UP000056255"/>
    </source>
</evidence>
<organism evidence="1 7">
    <name type="scientific">Metallosphaera sedula</name>
    <dbReference type="NCBI Taxonomy" id="43687"/>
    <lineage>
        <taxon>Archaea</taxon>
        <taxon>Thermoproteota</taxon>
        <taxon>Thermoprotei</taxon>
        <taxon>Sulfolobales</taxon>
        <taxon>Sulfolobaceae</taxon>
        <taxon>Metallosphaera</taxon>
    </lineage>
</organism>
<dbReference type="EMBL" id="CP012176">
    <property type="protein sequence ID" value="AKV83855.1"/>
    <property type="molecule type" value="Genomic_DNA"/>
</dbReference>
<sequence length="66" mass="7665">MSDSRELEIAKKYFQTNLSVGEIVAVRDLKGLGIREPERVIAELIRQGIIVRGEGCYNFRREKRKE</sequence>
<dbReference type="Proteomes" id="UP000056255">
    <property type="component" value="Chromosome"/>
</dbReference>
<dbReference type="EMBL" id="CP012173">
    <property type="protein sequence ID" value="AKV77127.1"/>
    <property type="molecule type" value="Genomic_DNA"/>
</dbReference>
<reference evidence="6 8" key="3">
    <citation type="submission" date="2015-07" db="EMBL/GenBank/DDBJ databases">
        <title>Physiological, transcriptional responses and genome re-sequencing of acid resistant extremely thermoacidophilic Metallosphaera sedula SARC-M1.</title>
        <authorList>
            <person name="Ai C."/>
            <person name="McCarthy S."/>
            <person name="Eckrich V."/>
            <person name="Rudrappa D."/>
            <person name="Qiu G."/>
            <person name="Blum P."/>
        </authorList>
    </citation>
    <scope>NUCLEOTIDE SEQUENCE [LARGE SCALE GENOMIC DNA]</scope>
    <source>
        <strain evidence="6 8">SARC-M1</strain>
    </source>
</reference>
<dbReference type="EMBL" id="CP012175">
    <property type="protein sequence ID" value="AKV81623.1"/>
    <property type="molecule type" value="Genomic_DNA"/>
</dbReference>
<evidence type="ECO:0000313" key="3">
    <source>
        <dbReference type="EMBL" id="AKV77127.1"/>
    </source>
</evidence>
<evidence type="ECO:0000313" key="7">
    <source>
        <dbReference type="Proteomes" id="UP000029084"/>
    </source>
</evidence>
<name>A0A088E7V1_9CREN</name>
<dbReference type="Proteomes" id="UP000061362">
    <property type="component" value="Chromosome"/>
</dbReference>
<dbReference type="Proteomes" id="UP000062475">
    <property type="component" value="Chromosome"/>
</dbReference>
<dbReference type="AlphaFoldDB" id="A0A088E7V1"/>
<evidence type="ECO:0000313" key="4">
    <source>
        <dbReference type="EMBL" id="AKV79378.1"/>
    </source>
</evidence>
<proteinExistence type="predicted"/>
<dbReference type="GeneID" id="97612959"/>
<reference evidence="9 10" key="2">
    <citation type="journal article" date="2015" name="Genome Announc.">
        <title>Complete Genome Sequences of Evolved Arsenate-Resistant Metallosphaera sedula Strains.</title>
        <authorList>
            <person name="Ai C."/>
            <person name="McCarthy S."/>
            <person name="Schackwitz W."/>
            <person name="Martin J."/>
            <person name="Lipzen A."/>
            <person name="Blum P."/>
        </authorList>
    </citation>
    <scope>NUCLEOTIDE SEQUENCE [LARGE SCALE GENOMIC DNA]</scope>
    <source>
        <strain evidence="4 10">ARS120-1</strain>
        <strain evidence="5 9">ARS120-2</strain>
        <strain evidence="2 12">ARS50-1</strain>
        <strain evidence="3 11">ARS50-2</strain>
    </source>
</reference>